<protein>
    <recommendedName>
        <fullName evidence="3">PRC-barrel domain-containing protein</fullName>
    </recommendedName>
</protein>
<dbReference type="HOGENOM" id="CLU_2504782_0_0_2"/>
<gene>
    <name evidence="1" type="ORF">Asulf_00244</name>
</gene>
<dbReference type="AlphaFoldDB" id="N0BDE3"/>
<name>N0BDE3_9EURY</name>
<dbReference type="eggNOG" id="arCOG10234">
    <property type="taxonomic scope" value="Archaea"/>
</dbReference>
<dbReference type="OrthoDB" id="50120at2157"/>
<dbReference type="STRING" id="387631.Asulf_00244"/>
<organism evidence="1 2">
    <name type="scientific">Archaeoglobus sulfaticallidus PM70-1</name>
    <dbReference type="NCBI Taxonomy" id="387631"/>
    <lineage>
        <taxon>Archaea</taxon>
        <taxon>Methanobacteriati</taxon>
        <taxon>Methanobacteriota</taxon>
        <taxon>Archaeoglobi</taxon>
        <taxon>Archaeoglobales</taxon>
        <taxon>Archaeoglobaceae</taxon>
        <taxon>Archaeoglobus</taxon>
    </lineage>
</organism>
<evidence type="ECO:0000313" key="2">
    <source>
        <dbReference type="Proteomes" id="UP000013307"/>
    </source>
</evidence>
<reference evidence="1 2" key="1">
    <citation type="journal article" date="2013" name="Genome Announc.">
        <title>Complete Genome Sequence of the Thermophilic and Facultatively Chemolithoautotrophic Sulfate Reducer Archaeoglobus sulfaticallidus Strain PM70-1T.</title>
        <authorList>
            <person name="Stokke R."/>
            <person name="Hocking W.P."/>
            <person name="Steinsbu B.O."/>
            <person name="Steen I.H."/>
        </authorList>
    </citation>
    <scope>NUCLEOTIDE SEQUENCE [LARGE SCALE GENOMIC DNA]</scope>
    <source>
        <strain evidence="1">PM70-1</strain>
    </source>
</reference>
<dbReference type="GeneID" id="15391890"/>
<accession>N0BDE3</accession>
<proteinExistence type="predicted"/>
<sequence>MGNFDMICKFVYCNGAMVGESVDVYENMIIVKVGERFIGIPLDRVEKVDAENIHISEFDEDEAKEVGERWFNEKSKPVSIEELNVFGFGEN</sequence>
<dbReference type="Proteomes" id="UP000013307">
    <property type="component" value="Chromosome"/>
</dbReference>
<dbReference type="InterPro" id="IPR043961">
    <property type="entry name" value="DUF5749"/>
</dbReference>
<dbReference type="Gene3D" id="3.10.20.840">
    <property type="match status" value="1"/>
</dbReference>
<dbReference type="RefSeq" id="WP_015589876.1">
    <property type="nucleotide sequence ID" value="NC_021169.1"/>
</dbReference>
<dbReference type="Pfam" id="PF19023">
    <property type="entry name" value="DUF5749"/>
    <property type="match status" value="1"/>
</dbReference>
<evidence type="ECO:0008006" key="3">
    <source>
        <dbReference type="Google" id="ProtNLM"/>
    </source>
</evidence>
<keyword evidence="2" id="KW-1185">Reference proteome</keyword>
<dbReference type="KEGG" id="ast:Asulf_00244"/>
<dbReference type="EMBL" id="CP005290">
    <property type="protein sequence ID" value="AGK60277.1"/>
    <property type="molecule type" value="Genomic_DNA"/>
</dbReference>
<evidence type="ECO:0000313" key="1">
    <source>
        <dbReference type="EMBL" id="AGK60277.1"/>
    </source>
</evidence>